<dbReference type="Proteomes" id="UP000466681">
    <property type="component" value="Chromosome"/>
</dbReference>
<feature type="chain" id="PRO_5042238953" description="Secreted protein" evidence="1">
    <location>
        <begin position="31"/>
        <end position="182"/>
    </location>
</feature>
<gene>
    <name evidence="2" type="ORF">MMOR_11720</name>
</gene>
<keyword evidence="3" id="KW-1185">Reference proteome</keyword>
<evidence type="ECO:0000256" key="1">
    <source>
        <dbReference type="SAM" id="SignalP"/>
    </source>
</evidence>
<accession>A0AAD1H8J3</accession>
<dbReference type="RefSeq" id="WP_234810182.1">
    <property type="nucleotide sequence ID" value="NZ_AP022560.1"/>
</dbReference>
<reference evidence="2 3" key="1">
    <citation type="journal article" date="2019" name="Emerg. Microbes Infect.">
        <title>Comprehensive subspecies identification of 175 nontuberculous mycobacteria species based on 7547 genomic profiles.</title>
        <authorList>
            <person name="Matsumoto Y."/>
            <person name="Kinjo T."/>
            <person name="Motooka D."/>
            <person name="Nabeya D."/>
            <person name="Jung N."/>
            <person name="Uechi K."/>
            <person name="Horii T."/>
            <person name="Iida T."/>
            <person name="Fujita J."/>
            <person name="Nakamura S."/>
        </authorList>
    </citation>
    <scope>NUCLEOTIDE SEQUENCE [LARGE SCALE GENOMIC DNA]</scope>
    <source>
        <strain evidence="2 3">JCM 6375</strain>
    </source>
</reference>
<protein>
    <recommendedName>
        <fullName evidence="4">Secreted protein</fullName>
    </recommendedName>
</protein>
<keyword evidence="1" id="KW-0732">Signal</keyword>
<evidence type="ECO:0008006" key="4">
    <source>
        <dbReference type="Google" id="ProtNLM"/>
    </source>
</evidence>
<dbReference type="AlphaFoldDB" id="A0AAD1H8J3"/>
<dbReference type="EMBL" id="AP022560">
    <property type="protein sequence ID" value="BBX00236.1"/>
    <property type="molecule type" value="Genomic_DNA"/>
</dbReference>
<dbReference type="KEGG" id="mmor:MMOR_11720"/>
<evidence type="ECO:0000313" key="3">
    <source>
        <dbReference type="Proteomes" id="UP000466681"/>
    </source>
</evidence>
<proteinExistence type="predicted"/>
<feature type="signal peptide" evidence="1">
    <location>
        <begin position="1"/>
        <end position="30"/>
    </location>
</feature>
<name>A0AAD1H8J3_9MYCO</name>
<sequence length="182" mass="19625">MTNRFAGMLAVISSIWLTLAFVTSVAPANAAIDTANSSIPVNPAQTLEMHVTANCVTAEGTCYFDTAANLLAPEGVIGFPGELWARQSTTLRTMDRGVYINFNYDMTNTRSFKSPTDVVFTTIFFGGGPPEKFTWRGQAYPVDWRTGAPRTDVPLIVCSHIQVVYAGVNLTSPDACAQAAFS</sequence>
<organism evidence="2 3">
    <name type="scientific">Mycolicibacterium moriokaense</name>
    <dbReference type="NCBI Taxonomy" id="39691"/>
    <lineage>
        <taxon>Bacteria</taxon>
        <taxon>Bacillati</taxon>
        <taxon>Actinomycetota</taxon>
        <taxon>Actinomycetes</taxon>
        <taxon>Mycobacteriales</taxon>
        <taxon>Mycobacteriaceae</taxon>
        <taxon>Mycolicibacterium</taxon>
    </lineage>
</organism>
<evidence type="ECO:0000313" key="2">
    <source>
        <dbReference type="EMBL" id="BBX00236.1"/>
    </source>
</evidence>